<dbReference type="EMBL" id="JBEFKJ010000011">
    <property type="protein sequence ID" value="KAL2043354.1"/>
    <property type="molecule type" value="Genomic_DNA"/>
</dbReference>
<evidence type="ECO:0000256" key="1">
    <source>
        <dbReference type="SAM" id="MobiDB-lite"/>
    </source>
</evidence>
<sequence length="105" mass="11805">MSNNIIKEALVSSPTISESKTSRTDALLKAAIDTAQPARLRNCLRELRKTPPDARKVTAALLLATQQQYRRSIAECTILLNRDEDTEDREESNRGLDQGEYDTSR</sequence>
<evidence type="ECO:0000313" key="2">
    <source>
        <dbReference type="EMBL" id="KAL2043354.1"/>
    </source>
</evidence>
<accession>A0ABR4AF73</accession>
<evidence type="ECO:0000313" key="3">
    <source>
        <dbReference type="Proteomes" id="UP001590950"/>
    </source>
</evidence>
<feature type="region of interest" description="Disordered" evidence="1">
    <location>
        <begin position="81"/>
        <end position="105"/>
    </location>
</feature>
<gene>
    <name evidence="2" type="ORF">N7G274_003660</name>
</gene>
<proteinExistence type="predicted"/>
<dbReference type="Proteomes" id="UP001590950">
    <property type="component" value="Unassembled WGS sequence"/>
</dbReference>
<reference evidence="2 3" key="1">
    <citation type="submission" date="2024-09" db="EMBL/GenBank/DDBJ databases">
        <title>Rethinking Asexuality: The Enigmatic Case of Functional Sexual Genes in Lepraria (Stereocaulaceae).</title>
        <authorList>
            <person name="Doellman M."/>
            <person name="Sun Y."/>
            <person name="Barcenas-Pena A."/>
            <person name="Lumbsch H.T."/>
            <person name="Grewe F."/>
        </authorList>
    </citation>
    <scope>NUCLEOTIDE SEQUENCE [LARGE SCALE GENOMIC DNA]</scope>
    <source>
        <strain evidence="2 3">Mercado 3170</strain>
    </source>
</reference>
<protein>
    <submittedName>
        <fullName evidence="2">Uncharacterized protein</fullName>
    </submittedName>
</protein>
<organism evidence="2 3">
    <name type="scientific">Stereocaulon virgatum</name>
    <dbReference type="NCBI Taxonomy" id="373712"/>
    <lineage>
        <taxon>Eukaryota</taxon>
        <taxon>Fungi</taxon>
        <taxon>Dikarya</taxon>
        <taxon>Ascomycota</taxon>
        <taxon>Pezizomycotina</taxon>
        <taxon>Lecanoromycetes</taxon>
        <taxon>OSLEUM clade</taxon>
        <taxon>Lecanoromycetidae</taxon>
        <taxon>Lecanorales</taxon>
        <taxon>Lecanorineae</taxon>
        <taxon>Stereocaulaceae</taxon>
        <taxon>Stereocaulon</taxon>
    </lineage>
</organism>
<comment type="caution">
    <text evidence="2">The sequence shown here is derived from an EMBL/GenBank/DDBJ whole genome shotgun (WGS) entry which is preliminary data.</text>
</comment>
<keyword evidence="3" id="KW-1185">Reference proteome</keyword>
<name>A0ABR4AF73_9LECA</name>